<sequence>MFAVVLAALAATAFAASVPAQADDCSARTGTQMCCNYVGKHTDPKVVTGLAQSGILGLNLIDLVGDIALGCVASGCKQQAVCCKNAVTASNGLSAACNAIAL</sequence>
<dbReference type="CDD" id="cd23507">
    <property type="entry name" value="hydrophobin_I"/>
    <property type="match status" value="1"/>
</dbReference>
<accession>A0ABR3JZG6</accession>
<keyword evidence="3 6" id="KW-0134">Cell wall</keyword>
<evidence type="ECO:0000256" key="3">
    <source>
        <dbReference type="ARBA" id="ARBA00022512"/>
    </source>
</evidence>
<dbReference type="InterPro" id="IPR001338">
    <property type="entry name" value="Class_I_Hydrophobin"/>
</dbReference>
<evidence type="ECO:0000256" key="5">
    <source>
        <dbReference type="ARBA" id="ARBA00023157"/>
    </source>
</evidence>
<evidence type="ECO:0000256" key="6">
    <source>
        <dbReference type="RuleBase" id="RU365009"/>
    </source>
</evidence>
<feature type="signal peptide" evidence="7">
    <location>
        <begin position="1"/>
        <end position="15"/>
    </location>
</feature>
<dbReference type="Pfam" id="PF01185">
    <property type="entry name" value="Hydrophobin"/>
    <property type="match status" value="1"/>
</dbReference>
<protein>
    <recommendedName>
        <fullName evidence="6">Hydrophobin</fullName>
    </recommendedName>
</protein>
<keyword evidence="6 7" id="KW-0732">Signal</keyword>
<evidence type="ECO:0000256" key="1">
    <source>
        <dbReference type="ARBA" id="ARBA00004191"/>
    </source>
</evidence>
<keyword evidence="5 6" id="KW-1015">Disulfide bond</keyword>
<proteinExistence type="inferred from homology"/>
<keyword evidence="4 6" id="KW-0964">Secreted</keyword>
<reference evidence="9" key="1">
    <citation type="submission" date="2024-06" db="EMBL/GenBank/DDBJ databases">
        <title>Multi-omics analyses provide insights into the biosynthesis of the anticancer antibiotic pleurotin in Hohenbuehelia grisea.</title>
        <authorList>
            <person name="Weaver J.A."/>
            <person name="Alberti F."/>
        </authorList>
    </citation>
    <scope>NUCLEOTIDE SEQUENCE [LARGE SCALE GENOMIC DNA]</scope>
    <source>
        <strain evidence="9">T-177</strain>
    </source>
</reference>
<evidence type="ECO:0000313" key="9">
    <source>
        <dbReference type="Proteomes" id="UP001556367"/>
    </source>
</evidence>
<name>A0ABR3JZG6_9AGAR</name>
<organism evidence="8 9">
    <name type="scientific">Hohenbuehelia grisea</name>
    <dbReference type="NCBI Taxonomy" id="104357"/>
    <lineage>
        <taxon>Eukaryota</taxon>
        <taxon>Fungi</taxon>
        <taxon>Dikarya</taxon>
        <taxon>Basidiomycota</taxon>
        <taxon>Agaricomycotina</taxon>
        <taxon>Agaricomycetes</taxon>
        <taxon>Agaricomycetidae</taxon>
        <taxon>Agaricales</taxon>
        <taxon>Pleurotineae</taxon>
        <taxon>Pleurotaceae</taxon>
        <taxon>Hohenbuehelia</taxon>
    </lineage>
</organism>
<comment type="similarity">
    <text evidence="2 6">Belongs to the fungal hydrophobin family.</text>
</comment>
<evidence type="ECO:0000313" key="8">
    <source>
        <dbReference type="EMBL" id="KAL0961242.1"/>
    </source>
</evidence>
<dbReference type="Proteomes" id="UP001556367">
    <property type="component" value="Unassembled WGS sequence"/>
</dbReference>
<comment type="subcellular location">
    <subcellularLocation>
        <location evidence="1 6">Secreted</location>
        <location evidence="1 6">Cell wall</location>
    </subcellularLocation>
</comment>
<comment type="caution">
    <text evidence="8">The sequence shown here is derived from an EMBL/GenBank/DDBJ whole genome shotgun (WGS) entry which is preliminary data.</text>
</comment>
<evidence type="ECO:0000256" key="4">
    <source>
        <dbReference type="ARBA" id="ARBA00022525"/>
    </source>
</evidence>
<dbReference type="EMBL" id="JASNQZ010000001">
    <property type="protein sequence ID" value="KAL0961242.1"/>
    <property type="molecule type" value="Genomic_DNA"/>
</dbReference>
<evidence type="ECO:0000256" key="2">
    <source>
        <dbReference type="ARBA" id="ARBA00010446"/>
    </source>
</evidence>
<feature type="chain" id="PRO_5045832960" description="Hydrophobin" evidence="7">
    <location>
        <begin position="16"/>
        <end position="102"/>
    </location>
</feature>
<gene>
    <name evidence="8" type="ORF">HGRIS_006205</name>
</gene>
<evidence type="ECO:0000256" key="7">
    <source>
        <dbReference type="SAM" id="SignalP"/>
    </source>
</evidence>
<keyword evidence="9" id="KW-1185">Reference proteome</keyword>